<dbReference type="PANTHER" id="PTHR10906">
    <property type="entry name" value="SECY/SEC61-ALPHA FAMILY MEMBER"/>
    <property type="match status" value="1"/>
</dbReference>
<keyword evidence="7" id="KW-0811">Translocation</keyword>
<keyword evidence="6 10" id="KW-1133">Transmembrane helix</keyword>
<dbReference type="InterPro" id="IPR030659">
    <property type="entry name" value="SecY_CS"/>
</dbReference>
<dbReference type="AlphaFoldDB" id="A0AAP0HJ95"/>
<comment type="subcellular location">
    <subcellularLocation>
        <location evidence="1">Plastid</location>
        <location evidence="1">Chloroplast thylakoid membrane</location>
        <topology evidence="1">Multi-pass membrane protein</topology>
    </subcellularLocation>
</comment>
<dbReference type="InterPro" id="IPR002208">
    <property type="entry name" value="SecY/SEC61-alpha"/>
</dbReference>
<evidence type="ECO:0000256" key="6">
    <source>
        <dbReference type="ARBA" id="ARBA00022989"/>
    </source>
</evidence>
<comment type="similarity">
    <text evidence="2 9">Belongs to the SecY/SEC61-alpha family.</text>
</comment>
<evidence type="ECO:0000313" key="12">
    <source>
        <dbReference type="Proteomes" id="UP001417504"/>
    </source>
</evidence>
<evidence type="ECO:0000313" key="11">
    <source>
        <dbReference type="EMBL" id="KAK9084675.1"/>
    </source>
</evidence>
<name>A0AAP0HJ95_9MAGN</name>
<keyword evidence="4 10" id="KW-0812">Transmembrane</keyword>
<evidence type="ECO:0000256" key="8">
    <source>
        <dbReference type="ARBA" id="ARBA00023136"/>
    </source>
</evidence>
<evidence type="ECO:0000256" key="1">
    <source>
        <dbReference type="ARBA" id="ARBA00004454"/>
    </source>
</evidence>
<dbReference type="SUPFAM" id="SSF103491">
    <property type="entry name" value="Preprotein translocase SecY subunit"/>
    <property type="match status" value="1"/>
</dbReference>
<accession>A0AAP0HJ95</accession>
<dbReference type="EMBL" id="JBBNAE010000011">
    <property type="protein sequence ID" value="KAK9084675.1"/>
    <property type="molecule type" value="Genomic_DNA"/>
</dbReference>
<feature type="transmembrane region" description="Helical" evidence="10">
    <location>
        <begin position="190"/>
        <end position="210"/>
    </location>
</feature>
<feature type="transmembrane region" description="Helical" evidence="10">
    <location>
        <begin position="217"/>
        <end position="238"/>
    </location>
</feature>
<evidence type="ECO:0000256" key="10">
    <source>
        <dbReference type="SAM" id="Phobius"/>
    </source>
</evidence>
<keyword evidence="5" id="KW-0653">Protein transport</keyword>
<protein>
    <submittedName>
        <fullName evidence="11">Uncharacterized protein</fullName>
    </submittedName>
</protein>
<evidence type="ECO:0000256" key="7">
    <source>
        <dbReference type="ARBA" id="ARBA00023010"/>
    </source>
</evidence>
<evidence type="ECO:0000256" key="3">
    <source>
        <dbReference type="ARBA" id="ARBA00022448"/>
    </source>
</evidence>
<gene>
    <name evidence="11" type="ORF">Sjap_025086</name>
</gene>
<dbReference type="Gene3D" id="1.10.3370.10">
    <property type="entry name" value="SecY subunit domain"/>
    <property type="match status" value="1"/>
</dbReference>
<evidence type="ECO:0000256" key="2">
    <source>
        <dbReference type="ARBA" id="ARBA00005751"/>
    </source>
</evidence>
<reference evidence="11 12" key="1">
    <citation type="submission" date="2024-01" db="EMBL/GenBank/DDBJ databases">
        <title>Genome assemblies of Stephania.</title>
        <authorList>
            <person name="Yang L."/>
        </authorList>
    </citation>
    <scope>NUCLEOTIDE SEQUENCE [LARGE SCALE GENOMIC DNA]</scope>
    <source>
        <strain evidence="11">QJT</strain>
        <tissue evidence="11">Leaf</tissue>
    </source>
</reference>
<proteinExistence type="inferred from homology"/>
<evidence type="ECO:0000256" key="9">
    <source>
        <dbReference type="RuleBase" id="RU004349"/>
    </source>
</evidence>
<sequence length="376" mass="41948">MVRITIPEWHHVSTERKEELWKLVKLRFEGLIEEHMENTLQHIGYLWKCSKSRLRTKIKIAHEKGWSDDKINSDLKPEAVDLADWLAFRKEAESSTCIRVRSGGVDVTRADLWIEAHKNKKGRPHSDEIARVVQQNNPPNLRGKKCKIFDWLCTSKLVGEGEIETDDPMHLVDGIPIGGGMYGSVGQLGVGNAILIIVQFCVAGIIVMYLDELLQKGYGLGSGISLFIATNIYETIIWKAFSPMMINAGRGPEFEGVVIALFHLQALLWFLKHFLVVFLIQQMAYGLFRLSAGLCRTFTISGTDGAPLDQLVFMLGGFTIDPSSLAGSLAAVFQGIDANKHCNWCHDINCVPSSFWSCNEKVLPCEAMKSAAGRLT</sequence>
<dbReference type="GO" id="GO:0015031">
    <property type="term" value="P:protein transport"/>
    <property type="evidence" value="ECO:0007669"/>
    <property type="project" value="UniProtKB-KW"/>
</dbReference>
<dbReference type="InterPro" id="IPR023201">
    <property type="entry name" value="SecY_dom_sf"/>
</dbReference>
<keyword evidence="3" id="KW-0813">Transport</keyword>
<keyword evidence="8 10" id="KW-0472">Membrane</keyword>
<feature type="transmembrane region" description="Helical" evidence="10">
    <location>
        <begin position="258"/>
        <end position="280"/>
    </location>
</feature>
<comment type="caution">
    <text evidence="11">The sequence shown here is derived from an EMBL/GenBank/DDBJ whole genome shotgun (WGS) entry which is preliminary data.</text>
</comment>
<evidence type="ECO:0000256" key="4">
    <source>
        <dbReference type="ARBA" id="ARBA00022692"/>
    </source>
</evidence>
<dbReference type="Pfam" id="PF00344">
    <property type="entry name" value="SecY"/>
    <property type="match status" value="1"/>
</dbReference>
<dbReference type="Proteomes" id="UP001417504">
    <property type="component" value="Unassembled WGS sequence"/>
</dbReference>
<dbReference type="PROSITE" id="PS00756">
    <property type="entry name" value="SECY_2"/>
    <property type="match status" value="1"/>
</dbReference>
<dbReference type="GO" id="GO:0009535">
    <property type="term" value="C:chloroplast thylakoid membrane"/>
    <property type="evidence" value="ECO:0007669"/>
    <property type="project" value="UniProtKB-SubCell"/>
</dbReference>
<evidence type="ECO:0000256" key="5">
    <source>
        <dbReference type="ARBA" id="ARBA00022927"/>
    </source>
</evidence>
<keyword evidence="12" id="KW-1185">Reference proteome</keyword>
<organism evidence="11 12">
    <name type="scientific">Stephania japonica</name>
    <dbReference type="NCBI Taxonomy" id="461633"/>
    <lineage>
        <taxon>Eukaryota</taxon>
        <taxon>Viridiplantae</taxon>
        <taxon>Streptophyta</taxon>
        <taxon>Embryophyta</taxon>
        <taxon>Tracheophyta</taxon>
        <taxon>Spermatophyta</taxon>
        <taxon>Magnoliopsida</taxon>
        <taxon>Ranunculales</taxon>
        <taxon>Menispermaceae</taxon>
        <taxon>Menispermoideae</taxon>
        <taxon>Cissampelideae</taxon>
        <taxon>Stephania</taxon>
    </lineage>
</organism>